<dbReference type="Gene3D" id="1.10.357.10">
    <property type="entry name" value="Tetracycline Repressor, domain 2"/>
    <property type="match status" value="1"/>
</dbReference>
<protein>
    <submittedName>
        <fullName evidence="4">TetR family transcriptional regulator</fullName>
    </submittedName>
</protein>
<evidence type="ECO:0000256" key="2">
    <source>
        <dbReference type="PROSITE-ProRule" id="PRU00335"/>
    </source>
</evidence>
<dbReference type="GO" id="GO:0003700">
    <property type="term" value="F:DNA-binding transcription factor activity"/>
    <property type="evidence" value="ECO:0007669"/>
    <property type="project" value="TreeGrafter"/>
</dbReference>
<feature type="DNA-binding region" description="H-T-H motif" evidence="2">
    <location>
        <begin position="45"/>
        <end position="64"/>
    </location>
</feature>
<evidence type="ECO:0000259" key="3">
    <source>
        <dbReference type="PROSITE" id="PS50977"/>
    </source>
</evidence>
<dbReference type="PANTHER" id="PTHR30055:SF226">
    <property type="entry name" value="HTH-TYPE TRANSCRIPTIONAL REGULATOR PKSA"/>
    <property type="match status" value="1"/>
</dbReference>
<dbReference type="Pfam" id="PF00440">
    <property type="entry name" value="TetR_N"/>
    <property type="match status" value="1"/>
</dbReference>
<name>A0A0B4XTC9_9GAMM</name>
<keyword evidence="5" id="KW-1185">Reference proteome</keyword>
<keyword evidence="1 2" id="KW-0238">DNA-binding</keyword>
<reference evidence="4 5" key="1">
    <citation type="journal article" date="2012" name="J. Bacteriol.">
        <title>Genome sequence of an alkane-degrading bacterium, Alcanivorax pacificus type strain W11-5, isolated from deep sea sediment.</title>
        <authorList>
            <person name="Lai Q."/>
            <person name="Shao Z."/>
        </authorList>
    </citation>
    <scope>NUCLEOTIDE SEQUENCE [LARGE SCALE GENOMIC DNA]</scope>
    <source>
        <strain evidence="4 5">W11-5</strain>
    </source>
</reference>
<proteinExistence type="predicted"/>
<dbReference type="HOGENOM" id="CLU_069356_12_2_6"/>
<sequence length="209" mass="23459">MHTQRLAARGEPCQGKRELTKLRNRETLIAAATDIFLEKGFEATTVRDIVNATDLALGTFYNYFADKEALFAAIVDEHIGRVAESVREFRRKATSQAEFVRFGYEAYFRGLAANPVSFELARRHETSIGSLNRIPMFCLAMEHLVEDIDDAKTRGWLPDADSEYIAAAFVGVGHEISRVMVSRRPLDPDYAARFAAALFHAGLCELPRN</sequence>
<accession>A0A0B4XTC9</accession>
<dbReference type="InterPro" id="IPR001647">
    <property type="entry name" value="HTH_TetR"/>
</dbReference>
<dbReference type="Proteomes" id="UP000006764">
    <property type="component" value="Chromosome"/>
</dbReference>
<dbReference type="InterPro" id="IPR023772">
    <property type="entry name" value="DNA-bd_HTH_TetR-type_CS"/>
</dbReference>
<dbReference type="RefSeq" id="WP_008734765.1">
    <property type="nucleotide sequence ID" value="NZ_CP004387.1"/>
</dbReference>
<dbReference type="PANTHER" id="PTHR30055">
    <property type="entry name" value="HTH-TYPE TRANSCRIPTIONAL REGULATOR RUTR"/>
    <property type="match status" value="1"/>
</dbReference>
<evidence type="ECO:0000313" key="4">
    <source>
        <dbReference type="EMBL" id="AJD49940.1"/>
    </source>
</evidence>
<dbReference type="EMBL" id="CP004387">
    <property type="protein sequence ID" value="AJD49940.1"/>
    <property type="molecule type" value="Genomic_DNA"/>
</dbReference>
<gene>
    <name evidence="4" type="ORF">S7S_17640</name>
</gene>
<dbReference type="AlphaFoldDB" id="A0A0B4XTC9"/>
<dbReference type="STRING" id="391936.S7S_17640"/>
<dbReference type="PROSITE" id="PS50977">
    <property type="entry name" value="HTH_TETR_2"/>
    <property type="match status" value="1"/>
</dbReference>
<dbReference type="PROSITE" id="PS01081">
    <property type="entry name" value="HTH_TETR_1"/>
    <property type="match status" value="1"/>
</dbReference>
<dbReference type="InterPro" id="IPR050109">
    <property type="entry name" value="HTH-type_TetR-like_transc_reg"/>
</dbReference>
<dbReference type="GO" id="GO:0000976">
    <property type="term" value="F:transcription cis-regulatory region binding"/>
    <property type="evidence" value="ECO:0007669"/>
    <property type="project" value="TreeGrafter"/>
</dbReference>
<dbReference type="InterPro" id="IPR009057">
    <property type="entry name" value="Homeodomain-like_sf"/>
</dbReference>
<feature type="domain" description="HTH tetR-type" evidence="3">
    <location>
        <begin position="22"/>
        <end position="82"/>
    </location>
</feature>
<evidence type="ECO:0000313" key="5">
    <source>
        <dbReference type="Proteomes" id="UP000006764"/>
    </source>
</evidence>
<dbReference type="KEGG" id="apac:S7S_17640"/>
<dbReference type="PRINTS" id="PR00455">
    <property type="entry name" value="HTHTETR"/>
</dbReference>
<organism evidence="4 5">
    <name type="scientific">Isoalcanivorax pacificus W11-5</name>
    <dbReference type="NCBI Taxonomy" id="391936"/>
    <lineage>
        <taxon>Bacteria</taxon>
        <taxon>Pseudomonadati</taxon>
        <taxon>Pseudomonadota</taxon>
        <taxon>Gammaproteobacteria</taxon>
        <taxon>Oceanospirillales</taxon>
        <taxon>Alcanivoracaceae</taxon>
        <taxon>Isoalcanivorax</taxon>
    </lineage>
</organism>
<evidence type="ECO:0000256" key="1">
    <source>
        <dbReference type="ARBA" id="ARBA00023125"/>
    </source>
</evidence>
<dbReference type="SUPFAM" id="SSF46689">
    <property type="entry name" value="Homeodomain-like"/>
    <property type="match status" value="1"/>
</dbReference>